<keyword evidence="1" id="KW-1133">Transmembrane helix</keyword>
<evidence type="ECO:0000313" key="2">
    <source>
        <dbReference type="EMBL" id="RID94046.1"/>
    </source>
</evidence>
<dbReference type="EMBL" id="QWKU01000001">
    <property type="protein sequence ID" value="RID94046.1"/>
    <property type="molecule type" value="Genomic_DNA"/>
</dbReference>
<keyword evidence="3" id="KW-1185">Reference proteome</keyword>
<evidence type="ECO:0000313" key="3">
    <source>
        <dbReference type="Proteomes" id="UP000266262"/>
    </source>
</evidence>
<accession>A0ABX9M956</accession>
<evidence type="ECO:0008006" key="4">
    <source>
        <dbReference type="Google" id="ProtNLM"/>
    </source>
</evidence>
<reference evidence="2 3" key="1">
    <citation type="submission" date="2018-08" db="EMBL/GenBank/DDBJ databases">
        <title>Draft genome sequence of Dialister pneumosintes KCOM 1685.</title>
        <authorList>
            <person name="Kook J.-K."/>
            <person name="Park S.-N."/>
            <person name="Lim Y.K."/>
        </authorList>
    </citation>
    <scope>NUCLEOTIDE SEQUENCE [LARGE SCALE GENOMIC DNA]</scope>
    <source>
        <strain evidence="2 3">KCOM 1685</strain>
    </source>
</reference>
<comment type="caution">
    <text evidence="2">The sequence shown here is derived from an EMBL/GenBank/DDBJ whole genome shotgun (WGS) entry which is preliminary data.</text>
</comment>
<dbReference type="Proteomes" id="UP000266262">
    <property type="component" value="Unassembled WGS sequence"/>
</dbReference>
<feature type="transmembrane region" description="Helical" evidence="1">
    <location>
        <begin position="56"/>
        <end position="75"/>
    </location>
</feature>
<proteinExistence type="predicted"/>
<sequence length="143" mass="16179">MKKYNCMLGVNWRKSMSSQEYLVESYQSIVTTTSARKQVQVKTGVYAKSFKKVLEIIMFAASIVGTIYFFNGAIIQKEYQMSSIRAEVMTLERENESRRMEVARLESPSRIENIAETTLGMVVPESAVYGSSDNLAHTGIVRD</sequence>
<evidence type="ECO:0000256" key="1">
    <source>
        <dbReference type="SAM" id="Phobius"/>
    </source>
</evidence>
<protein>
    <recommendedName>
        <fullName evidence="4">Cell division protein FtsL</fullName>
    </recommendedName>
</protein>
<organism evidence="2 3">
    <name type="scientific">Dialister pneumosintes</name>
    <dbReference type="NCBI Taxonomy" id="39950"/>
    <lineage>
        <taxon>Bacteria</taxon>
        <taxon>Bacillati</taxon>
        <taxon>Bacillota</taxon>
        <taxon>Negativicutes</taxon>
        <taxon>Veillonellales</taxon>
        <taxon>Veillonellaceae</taxon>
        <taxon>Dialister</taxon>
    </lineage>
</organism>
<gene>
    <name evidence="2" type="ORF">DX915_00430</name>
</gene>
<keyword evidence="1" id="KW-0812">Transmembrane</keyword>
<keyword evidence="1" id="KW-0472">Membrane</keyword>
<name>A0ABX9M956_9FIRM</name>